<sequence length="105" mass="12488">MILKIIWSEFAENQLDEIYNYYEKKASPSIAKKLVKEIISEPEKLIKAPFIGQEEELLKQRKIGYRYLVFKNYKLIYSVDTENGFVKIADVFDTRQNPPKLKRIK</sequence>
<dbReference type="RefSeq" id="WP_053223434.1">
    <property type="nucleotide sequence ID" value="NZ_JSVA01000009.1"/>
</dbReference>
<keyword evidence="3" id="KW-1185">Reference proteome</keyword>
<dbReference type="PATRIC" id="fig|1566026.4.peg.3688"/>
<gene>
    <name evidence="2" type="ORF">OB69_09255</name>
</gene>
<organism evidence="2 3">
    <name type="scientific">Roseivirga seohaensis subsp. aquiponti</name>
    <dbReference type="NCBI Taxonomy" id="1566026"/>
    <lineage>
        <taxon>Bacteria</taxon>
        <taxon>Pseudomonadati</taxon>
        <taxon>Bacteroidota</taxon>
        <taxon>Cytophagia</taxon>
        <taxon>Cytophagales</taxon>
        <taxon>Roseivirgaceae</taxon>
        <taxon>Roseivirga</taxon>
    </lineage>
</organism>
<reference evidence="3" key="1">
    <citation type="submission" date="2014-11" db="EMBL/GenBank/DDBJ databases">
        <title>Genome sequencing of Roseivirga sp. D-25.</title>
        <authorList>
            <person name="Selvaratnam C."/>
            <person name="Thevarajoo S."/>
            <person name="Goh K.M."/>
            <person name="Eee R."/>
            <person name="Chan K.-G."/>
            <person name="Chong C.S."/>
        </authorList>
    </citation>
    <scope>NUCLEOTIDE SEQUENCE [LARGE SCALE GENOMIC DNA]</scope>
    <source>
        <strain evidence="3">D-25</strain>
    </source>
</reference>
<keyword evidence="1" id="KW-1277">Toxin-antitoxin system</keyword>
<evidence type="ECO:0000256" key="1">
    <source>
        <dbReference type="ARBA" id="ARBA00022649"/>
    </source>
</evidence>
<dbReference type="SUPFAM" id="SSF143011">
    <property type="entry name" value="RelE-like"/>
    <property type="match status" value="1"/>
</dbReference>
<dbReference type="Pfam" id="PF05016">
    <property type="entry name" value="ParE_toxin"/>
    <property type="match status" value="1"/>
</dbReference>
<comment type="caution">
    <text evidence="2">The sequence shown here is derived from an EMBL/GenBank/DDBJ whole genome shotgun (WGS) entry which is preliminary data.</text>
</comment>
<dbReference type="EMBL" id="JSVA01000009">
    <property type="protein sequence ID" value="KOF02999.1"/>
    <property type="molecule type" value="Genomic_DNA"/>
</dbReference>
<accession>A0A0L8AKT7</accession>
<dbReference type="OrthoDB" id="961141at2"/>
<evidence type="ECO:0000313" key="2">
    <source>
        <dbReference type="EMBL" id="KOF02999.1"/>
    </source>
</evidence>
<dbReference type="InterPro" id="IPR035093">
    <property type="entry name" value="RelE/ParE_toxin_dom_sf"/>
</dbReference>
<proteinExistence type="predicted"/>
<name>A0A0L8AKT7_9BACT</name>
<evidence type="ECO:0000313" key="3">
    <source>
        <dbReference type="Proteomes" id="UP000036908"/>
    </source>
</evidence>
<dbReference type="AlphaFoldDB" id="A0A0L8AKT7"/>
<dbReference type="InterPro" id="IPR007712">
    <property type="entry name" value="RelE/ParE_toxin"/>
</dbReference>
<dbReference type="Gene3D" id="3.30.2310.20">
    <property type="entry name" value="RelE-like"/>
    <property type="match status" value="1"/>
</dbReference>
<protein>
    <submittedName>
        <fullName evidence="2">Plasmid stabilization protein</fullName>
    </submittedName>
</protein>
<dbReference type="Proteomes" id="UP000036908">
    <property type="component" value="Unassembled WGS sequence"/>
</dbReference>